<keyword evidence="1" id="KW-0732">Signal</keyword>
<organism evidence="3 4">
    <name type="scientific">Roseibium marinum</name>
    <dbReference type="NCBI Taxonomy" id="281252"/>
    <lineage>
        <taxon>Bacteria</taxon>
        <taxon>Pseudomonadati</taxon>
        <taxon>Pseudomonadota</taxon>
        <taxon>Alphaproteobacteria</taxon>
        <taxon>Hyphomicrobiales</taxon>
        <taxon>Stappiaceae</taxon>
        <taxon>Roseibium</taxon>
    </lineage>
</organism>
<keyword evidence="4" id="KW-1185">Reference proteome</keyword>
<dbReference type="SUPFAM" id="SSF53850">
    <property type="entry name" value="Periplasmic binding protein-like II"/>
    <property type="match status" value="1"/>
</dbReference>
<dbReference type="InterPro" id="IPR015168">
    <property type="entry name" value="SsuA/THI5"/>
</dbReference>
<accession>A0A2S3UTN4</accession>
<proteinExistence type="predicted"/>
<dbReference type="EMBL" id="PPCN01000005">
    <property type="protein sequence ID" value="POF30829.1"/>
    <property type="molecule type" value="Genomic_DNA"/>
</dbReference>
<evidence type="ECO:0000313" key="4">
    <source>
        <dbReference type="Proteomes" id="UP000236959"/>
    </source>
</evidence>
<name>A0A2S3UTN4_9HYPH</name>
<dbReference type="RefSeq" id="WP_103222802.1">
    <property type="nucleotide sequence ID" value="NZ_PPCN01000005.1"/>
</dbReference>
<dbReference type="PANTHER" id="PTHR31528">
    <property type="entry name" value="4-AMINO-5-HYDROXYMETHYL-2-METHYLPYRIMIDINE PHOSPHATE SYNTHASE THI11-RELATED"/>
    <property type="match status" value="1"/>
</dbReference>
<sequence length="332" mass="35091">MALNKLKALAAAAIAAAGTVTTAQAADTVTFQLDWLPGGDKAPVYVCIEKGFCAEEGIEVKIEPGRGSSEAITKLATGVSDIGSADIGALMAAKVTEGVPVTAVMSIFNKGPHAFFVLKDSGIEKIEDIKGKEVATSPFTSSNVFLPLVLEDVGLSEDDIKLTKADPGALGPMLMTGSADVIVAWMTNVAIFTNQASQAGKEIMPFPWDAAGLELYSASLLASDKFLDERPEVAKRFVKAFKKSLEYVKENPTASAEAMVSQVPELTVADVEGAIIDTMVLEFNDVSDKDGVGVLMPERLSATWDRVSAAQGLDKEALDLETVVDRSFLPEN</sequence>
<reference evidence="3 4" key="1">
    <citation type="submission" date="2018-01" db="EMBL/GenBank/DDBJ databases">
        <title>Genomic Encyclopedia of Archaeal and Bacterial Type Strains, Phase II (KMG-II): from individual species to whole genera.</title>
        <authorList>
            <person name="Goeker M."/>
        </authorList>
    </citation>
    <scope>NUCLEOTIDE SEQUENCE [LARGE SCALE GENOMIC DNA]</scope>
    <source>
        <strain evidence="3 4">DSM 17023</strain>
    </source>
</reference>
<feature type="signal peptide" evidence="1">
    <location>
        <begin position="1"/>
        <end position="25"/>
    </location>
</feature>
<comment type="caution">
    <text evidence="3">The sequence shown here is derived from an EMBL/GenBank/DDBJ whole genome shotgun (WGS) entry which is preliminary data.</text>
</comment>
<dbReference type="AlphaFoldDB" id="A0A2S3UTN4"/>
<feature type="chain" id="PRO_5015540052" evidence="1">
    <location>
        <begin position="26"/>
        <end position="332"/>
    </location>
</feature>
<evidence type="ECO:0000256" key="1">
    <source>
        <dbReference type="SAM" id="SignalP"/>
    </source>
</evidence>
<evidence type="ECO:0000259" key="2">
    <source>
        <dbReference type="Pfam" id="PF09084"/>
    </source>
</evidence>
<dbReference type="OrthoDB" id="5372616at2"/>
<dbReference type="PANTHER" id="PTHR31528:SF15">
    <property type="entry name" value="RIBOFLAVIN-BINDING PROTEIN RIBY"/>
    <property type="match status" value="1"/>
</dbReference>
<dbReference type="GO" id="GO:0009228">
    <property type="term" value="P:thiamine biosynthetic process"/>
    <property type="evidence" value="ECO:0007669"/>
    <property type="project" value="InterPro"/>
</dbReference>
<dbReference type="Pfam" id="PF09084">
    <property type="entry name" value="NMT1"/>
    <property type="match status" value="1"/>
</dbReference>
<feature type="domain" description="SsuA/THI5-like" evidence="2">
    <location>
        <begin position="42"/>
        <end position="254"/>
    </location>
</feature>
<dbReference type="Gene3D" id="3.40.190.10">
    <property type="entry name" value="Periplasmic binding protein-like II"/>
    <property type="match status" value="2"/>
</dbReference>
<protein>
    <submittedName>
        <fullName evidence="3">NitT/TauT family transport system substrate-binding protein</fullName>
    </submittedName>
</protein>
<gene>
    <name evidence="3" type="ORF">CLV41_1057</name>
</gene>
<dbReference type="Proteomes" id="UP000236959">
    <property type="component" value="Unassembled WGS sequence"/>
</dbReference>
<dbReference type="InterPro" id="IPR027939">
    <property type="entry name" value="NMT1/THI5"/>
</dbReference>
<evidence type="ECO:0000313" key="3">
    <source>
        <dbReference type="EMBL" id="POF30829.1"/>
    </source>
</evidence>